<dbReference type="InterPro" id="IPR029063">
    <property type="entry name" value="SAM-dependent_MTases_sf"/>
</dbReference>
<gene>
    <name evidence="4" type="ORF">S01H4_40590</name>
</gene>
<dbReference type="GO" id="GO:0003677">
    <property type="term" value="F:DNA binding"/>
    <property type="evidence" value="ECO:0007669"/>
    <property type="project" value="InterPro"/>
</dbReference>
<evidence type="ECO:0000256" key="2">
    <source>
        <dbReference type="ARBA" id="ARBA00022679"/>
    </source>
</evidence>
<proteinExistence type="predicted"/>
<dbReference type="InterPro" id="IPR002941">
    <property type="entry name" value="DNA_methylase_N4/N6"/>
</dbReference>
<evidence type="ECO:0000256" key="1">
    <source>
        <dbReference type="ARBA" id="ARBA00022603"/>
    </source>
</evidence>
<reference evidence="4" key="1">
    <citation type="journal article" date="2014" name="Front. Microbiol.">
        <title>High frequency of phylogenetically diverse reductive dehalogenase-homologous genes in deep subseafloor sedimentary metagenomes.</title>
        <authorList>
            <person name="Kawai M."/>
            <person name="Futagami T."/>
            <person name="Toyoda A."/>
            <person name="Takaki Y."/>
            <person name="Nishi S."/>
            <person name="Hori S."/>
            <person name="Arai W."/>
            <person name="Tsubouchi T."/>
            <person name="Morono Y."/>
            <person name="Uchiyama I."/>
            <person name="Ito T."/>
            <person name="Fujiyama A."/>
            <person name="Inagaki F."/>
            <person name="Takami H."/>
        </authorList>
    </citation>
    <scope>NUCLEOTIDE SEQUENCE</scope>
    <source>
        <strain evidence="4">Expedition CK06-06</strain>
    </source>
</reference>
<evidence type="ECO:0000313" key="4">
    <source>
        <dbReference type="EMBL" id="GAG92550.1"/>
    </source>
</evidence>
<dbReference type="Gene3D" id="3.40.50.150">
    <property type="entry name" value="Vaccinia Virus protein VP39"/>
    <property type="match status" value="1"/>
</dbReference>
<feature type="non-terminal residue" evidence="4">
    <location>
        <position position="1"/>
    </location>
</feature>
<comment type="caution">
    <text evidence="4">The sequence shown here is derived from an EMBL/GenBank/DDBJ whole genome shotgun (WGS) entry which is preliminary data.</text>
</comment>
<dbReference type="PRINTS" id="PR00508">
    <property type="entry name" value="S21N4MTFRASE"/>
</dbReference>
<dbReference type="InterPro" id="IPR001091">
    <property type="entry name" value="RM_Methyltransferase"/>
</dbReference>
<keyword evidence="1" id="KW-0489">Methyltransferase</keyword>
<dbReference type="EMBL" id="BART01022124">
    <property type="protein sequence ID" value="GAG92550.1"/>
    <property type="molecule type" value="Genomic_DNA"/>
</dbReference>
<dbReference type="GO" id="GO:0008170">
    <property type="term" value="F:N-methyltransferase activity"/>
    <property type="evidence" value="ECO:0007669"/>
    <property type="project" value="InterPro"/>
</dbReference>
<sequence length="145" mass="16339">EIFRVSRNQVIFGGNYFTKYLPPTSAWVVWDKNNGESTFGDGELIWTSFKGALRIITINWTGSASLKEDTIGKIHPTQKPIAIVGYFIHKYTSRDDLILDPFMGSGTTIRASKNLNRKCIGIEIEGKYCEIAAKRCSQSVMRLEV</sequence>
<dbReference type="AlphaFoldDB" id="X1BC02"/>
<feature type="domain" description="DNA methylase N-4/N-6" evidence="3">
    <location>
        <begin position="64"/>
        <end position="134"/>
    </location>
</feature>
<dbReference type="GO" id="GO:0032259">
    <property type="term" value="P:methylation"/>
    <property type="evidence" value="ECO:0007669"/>
    <property type="project" value="UniProtKB-KW"/>
</dbReference>
<keyword evidence="2" id="KW-0808">Transferase</keyword>
<dbReference type="Pfam" id="PF01555">
    <property type="entry name" value="N6_N4_Mtase"/>
    <property type="match status" value="1"/>
</dbReference>
<accession>X1BC02</accession>
<evidence type="ECO:0000259" key="3">
    <source>
        <dbReference type="Pfam" id="PF01555"/>
    </source>
</evidence>
<organism evidence="4">
    <name type="scientific">marine sediment metagenome</name>
    <dbReference type="NCBI Taxonomy" id="412755"/>
    <lineage>
        <taxon>unclassified sequences</taxon>
        <taxon>metagenomes</taxon>
        <taxon>ecological metagenomes</taxon>
    </lineage>
</organism>
<name>X1BC02_9ZZZZ</name>
<dbReference type="SUPFAM" id="SSF53335">
    <property type="entry name" value="S-adenosyl-L-methionine-dependent methyltransferases"/>
    <property type="match status" value="1"/>
</dbReference>
<protein>
    <recommendedName>
        <fullName evidence="3">DNA methylase N-4/N-6 domain-containing protein</fullName>
    </recommendedName>
</protein>